<dbReference type="RefSeq" id="WP_184373194.1">
    <property type="nucleotide sequence ID" value="NZ_JACHDO010000002.1"/>
</dbReference>
<name>A0A840WJZ3_9ACTN</name>
<comment type="caution">
    <text evidence="1">The sequence shown here is derived from an EMBL/GenBank/DDBJ whole genome shotgun (WGS) entry which is preliminary data.</text>
</comment>
<dbReference type="Proteomes" id="UP000579647">
    <property type="component" value="Unassembled WGS sequence"/>
</dbReference>
<organism evidence="1 2">
    <name type="scientific">Nocardiopsis metallicus</name>
    <dbReference type="NCBI Taxonomy" id="179819"/>
    <lineage>
        <taxon>Bacteria</taxon>
        <taxon>Bacillati</taxon>
        <taxon>Actinomycetota</taxon>
        <taxon>Actinomycetes</taxon>
        <taxon>Streptosporangiales</taxon>
        <taxon>Nocardiopsidaceae</taxon>
        <taxon>Nocardiopsis</taxon>
    </lineage>
</organism>
<protein>
    <submittedName>
        <fullName evidence="1">Uncharacterized protein</fullName>
    </submittedName>
</protein>
<evidence type="ECO:0000313" key="2">
    <source>
        <dbReference type="Proteomes" id="UP000579647"/>
    </source>
</evidence>
<dbReference type="AlphaFoldDB" id="A0A840WJZ3"/>
<accession>A0A840WJZ3</accession>
<dbReference type="EMBL" id="JACHDO010000002">
    <property type="protein sequence ID" value="MBB5495803.1"/>
    <property type="molecule type" value="Genomic_DNA"/>
</dbReference>
<evidence type="ECO:0000313" key="1">
    <source>
        <dbReference type="EMBL" id="MBB5495803.1"/>
    </source>
</evidence>
<sequence length="181" mass="19562">MTTNTPSAAVPVRLIGGPDDWHGQTLSHMTATELEAPREALGSYLVSNCVPATHPDPGARAVYEPNAEPWPCTLWFFRGWVPFGPGDPEGRIATHLFDVDVVTDHEGIPLSWSEQESGEAGTVTRVLAHWEATGEDDLGADVWHVATGAGPDVVLRRYVGDLWEAGPLPTLEAPEHDDPLI</sequence>
<reference evidence="1 2" key="1">
    <citation type="submission" date="2020-08" db="EMBL/GenBank/DDBJ databases">
        <title>Sequencing the genomes of 1000 actinobacteria strains.</title>
        <authorList>
            <person name="Klenk H.-P."/>
        </authorList>
    </citation>
    <scope>NUCLEOTIDE SEQUENCE [LARGE SCALE GENOMIC DNA]</scope>
    <source>
        <strain evidence="1 2">DSM 44598</strain>
    </source>
</reference>
<gene>
    <name evidence="1" type="ORF">HNR07_007022</name>
</gene>
<keyword evidence="2" id="KW-1185">Reference proteome</keyword>
<proteinExistence type="predicted"/>